<dbReference type="Gene3D" id="3.40.50.300">
    <property type="entry name" value="P-loop containing nucleotide triphosphate hydrolases"/>
    <property type="match status" value="1"/>
</dbReference>
<dbReference type="Proteomes" id="UP000186102">
    <property type="component" value="Unassembled WGS sequence"/>
</dbReference>
<dbReference type="GO" id="GO:0008817">
    <property type="term" value="F:corrinoid adenosyltransferase activity"/>
    <property type="evidence" value="ECO:0007669"/>
    <property type="project" value="InterPro"/>
</dbReference>
<dbReference type="PANTHER" id="PTHR46638:SF1">
    <property type="entry name" value="CORRINOID ADENOSYLTRANSFERASE"/>
    <property type="match status" value="1"/>
</dbReference>
<dbReference type="STRING" id="1888891.DSOL_1570"/>
<dbReference type="InterPro" id="IPR027417">
    <property type="entry name" value="P-loop_NTPase"/>
</dbReference>
<dbReference type="InterPro" id="IPR003724">
    <property type="entry name" value="CblAdoTrfase_CobA"/>
</dbReference>
<reference evidence="1 2" key="1">
    <citation type="submission" date="2016-09" db="EMBL/GenBank/DDBJ databases">
        <title>Complete genome of Desulfosporosinus sp. OL.</title>
        <authorList>
            <person name="Mardanov A."/>
            <person name="Beletsky A."/>
            <person name="Panova A."/>
            <person name="Karnachuk O."/>
            <person name="Ravin N."/>
        </authorList>
    </citation>
    <scope>NUCLEOTIDE SEQUENCE [LARGE SCALE GENOMIC DNA]</scope>
    <source>
        <strain evidence="1 2">OL</strain>
    </source>
</reference>
<keyword evidence="1" id="KW-0808">Transferase</keyword>
<dbReference type="GO" id="GO:0009236">
    <property type="term" value="P:cobalamin biosynthetic process"/>
    <property type="evidence" value="ECO:0007669"/>
    <property type="project" value="InterPro"/>
</dbReference>
<dbReference type="CDD" id="cd00561">
    <property type="entry name" value="CobA_ACA"/>
    <property type="match status" value="1"/>
</dbReference>
<dbReference type="Pfam" id="PF02572">
    <property type="entry name" value="CobA_CobO_BtuR"/>
    <property type="match status" value="1"/>
</dbReference>
<name>A0A1Q8QYU1_9FIRM</name>
<protein>
    <submittedName>
        <fullName evidence="1">Cob(I)alamin adenosyltransferase</fullName>
    </submittedName>
</protein>
<dbReference type="GO" id="GO:0005524">
    <property type="term" value="F:ATP binding"/>
    <property type="evidence" value="ECO:0007669"/>
    <property type="project" value="InterPro"/>
</dbReference>
<dbReference type="SUPFAM" id="SSF52540">
    <property type="entry name" value="P-loop containing nucleoside triphosphate hydrolases"/>
    <property type="match status" value="1"/>
</dbReference>
<dbReference type="PANTHER" id="PTHR46638">
    <property type="entry name" value="CORRINOID ADENOSYLTRANSFERASE"/>
    <property type="match status" value="1"/>
</dbReference>
<dbReference type="RefSeq" id="WP_075364267.1">
    <property type="nucleotide sequence ID" value="NZ_MLBF01000008.1"/>
</dbReference>
<dbReference type="EMBL" id="MLBF01000008">
    <property type="protein sequence ID" value="OLN32532.1"/>
    <property type="molecule type" value="Genomic_DNA"/>
</dbReference>
<dbReference type="PIRSF" id="PIRSF015617">
    <property type="entry name" value="Adensltrnsf_CobA"/>
    <property type="match status" value="1"/>
</dbReference>
<gene>
    <name evidence="1" type="ORF">DSOL_1570</name>
</gene>
<dbReference type="AlphaFoldDB" id="A0A1Q8QYU1"/>
<accession>A0A1Q8QYU1</accession>
<keyword evidence="2" id="KW-1185">Reference proteome</keyword>
<comment type="caution">
    <text evidence="1">The sequence shown here is derived from an EMBL/GenBank/DDBJ whole genome shotgun (WGS) entry which is preliminary data.</text>
</comment>
<evidence type="ECO:0000313" key="2">
    <source>
        <dbReference type="Proteomes" id="UP000186102"/>
    </source>
</evidence>
<sequence>MSGLILVYTGNGKGKTTAALGLSLRALGHNQTVGFLQFMKGSKDYGEVKISSLLPNFTLVQSGQKSFVSYENPDPIDIQMAQDGLNLARRWFEEDKFDLIVLDEILVAVAFRLITVAQVLELVRQRPLHLNLVLTGRYAAPEIMEIADTVTEMTEQRHAYQRGVEAKAGMEF</sequence>
<evidence type="ECO:0000313" key="1">
    <source>
        <dbReference type="EMBL" id="OLN32532.1"/>
    </source>
</evidence>
<dbReference type="OrthoDB" id="9810309at2"/>
<proteinExistence type="predicted"/>
<organism evidence="1 2">
    <name type="scientific">Desulfosporosinus metallidurans</name>
    <dbReference type="NCBI Taxonomy" id="1888891"/>
    <lineage>
        <taxon>Bacteria</taxon>
        <taxon>Bacillati</taxon>
        <taxon>Bacillota</taxon>
        <taxon>Clostridia</taxon>
        <taxon>Eubacteriales</taxon>
        <taxon>Desulfitobacteriaceae</taxon>
        <taxon>Desulfosporosinus</taxon>
    </lineage>
</organism>